<feature type="chain" id="PRO_5043110338" description="Glutamate-gated chloride channel" evidence="11">
    <location>
        <begin position="23"/>
        <end position="390"/>
    </location>
</feature>
<protein>
    <recommendedName>
        <fullName evidence="17">Glutamate-gated chloride channel</fullName>
    </recommendedName>
</protein>
<keyword evidence="10 11" id="KW-0407">Ion channel</keyword>
<dbReference type="PRINTS" id="PR00253">
    <property type="entry name" value="GABAARECEPTR"/>
</dbReference>
<keyword evidence="6 11" id="KW-0732">Signal</keyword>
<evidence type="ECO:0000256" key="1">
    <source>
        <dbReference type="ARBA" id="ARBA00004141"/>
    </source>
</evidence>
<dbReference type="InterPro" id="IPR006029">
    <property type="entry name" value="Neurotrans-gated_channel_TM"/>
</dbReference>
<dbReference type="InterPro" id="IPR006201">
    <property type="entry name" value="Neur_channel"/>
</dbReference>
<dbReference type="EMBL" id="JARKIK010000058">
    <property type="protein sequence ID" value="KAK8731994.1"/>
    <property type="molecule type" value="Genomic_DNA"/>
</dbReference>
<keyword evidence="5 11" id="KW-0812">Transmembrane</keyword>
<organism evidence="15 16">
    <name type="scientific">Cherax quadricarinatus</name>
    <name type="common">Australian red claw crayfish</name>
    <dbReference type="NCBI Taxonomy" id="27406"/>
    <lineage>
        <taxon>Eukaryota</taxon>
        <taxon>Metazoa</taxon>
        <taxon>Ecdysozoa</taxon>
        <taxon>Arthropoda</taxon>
        <taxon>Crustacea</taxon>
        <taxon>Multicrustacea</taxon>
        <taxon>Malacostraca</taxon>
        <taxon>Eumalacostraca</taxon>
        <taxon>Eucarida</taxon>
        <taxon>Decapoda</taxon>
        <taxon>Pleocyemata</taxon>
        <taxon>Astacidea</taxon>
        <taxon>Parastacoidea</taxon>
        <taxon>Parastacidae</taxon>
        <taxon>Cherax</taxon>
    </lineage>
</organism>
<evidence type="ECO:0000256" key="9">
    <source>
        <dbReference type="ARBA" id="ARBA00023136"/>
    </source>
</evidence>
<feature type="signal peptide" evidence="11">
    <location>
        <begin position="1"/>
        <end position="22"/>
    </location>
</feature>
<dbReference type="InterPro" id="IPR006202">
    <property type="entry name" value="Neur_chan_lig-bd"/>
</dbReference>
<dbReference type="Gene3D" id="2.70.170.10">
    <property type="entry name" value="Neurotransmitter-gated ion-channel ligand-binding domain"/>
    <property type="match status" value="1"/>
</dbReference>
<accession>A0AAW0WVG0</accession>
<dbReference type="InterPro" id="IPR006028">
    <property type="entry name" value="GABAA/Glycine_rcpt"/>
</dbReference>
<dbReference type="SUPFAM" id="SSF90112">
    <property type="entry name" value="Neurotransmitter-gated ion-channel transmembrane pore"/>
    <property type="match status" value="1"/>
</dbReference>
<keyword evidence="16" id="KW-1185">Reference proteome</keyword>
<evidence type="ECO:0008006" key="17">
    <source>
        <dbReference type="Google" id="ProtNLM"/>
    </source>
</evidence>
<dbReference type="InterPro" id="IPR036734">
    <property type="entry name" value="Neur_chan_lig-bd_sf"/>
</dbReference>
<sequence>MKVVEHMTVLLLAALLSPSVWAEDALSVATKEVIDILGDRDAYDSSIRPSVAGGGATEVHIQTYFRDIDIDDVNMEANFDITFRMIWRDSRLAFSSPAGVTYVTILDPYLAWLPDAFFKNAKTTQHKSIHPESFIRLFPDGRLIYSSRLNLKQSCPMDLQRFPHDTQVCHINVASYGYTSDNLVFRMADESPIAFSRELHTDRFSFEKYETGFCNSTTATGEYSCIEVSMKIRRVFGSYLLDWYIPTIFLVIVSWFAFLIPPTQFLGRLLLTLIPLITLASFCNLFKESLASVPYIRAVDIFTGISLVIIFGTLVHVILCQVRGSKSQEKRTESAEEGEGNKGTSDGETSGMRRLMAKAAERANFLSRLLLVGTYCAFLFVYFVAYCGTG</sequence>
<evidence type="ECO:0000256" key="5">
    <source>
        <dbReference type="ARBA" id="ARBA00022692"/>
    </source>
</evidence>
<keyword evidence="8 11" id="KW-0406">Ion transport</keyword>
<evidence type="ECO:0000256" key="12">
    <source>
        <dbReference type="SAM" id="MobiDB-lite"/>
    </source>
</evidence>
<feature type="transmembrane region" description="Helical" evidence="11">
    <location>
        <begin position="365"/>
        <end position="385"/>
    </location>
</feature>
<dbReference type="AlphaFoldDB" id="A0AAW0WVG0"/>
<dbReference type="PROSITE" id="PS00236">
    <property type="entry name" value="NEUROTR_ION_CHANNEL"/>
    <property type="match status" value="1"/>
</dbReference>
<dbReference type="Pfam" id="PF02932">
    <property type="entry name" value="Neur_chan_memb"/>
    <property type="match status" value="1"/>
</dbReference>
<evidence type="ECO:0000256" key="10">
    <source>
        <dbReference type="ARBA" id="ARBA00023303"/>
    </source>
</evidence>
<keyword evidence="4" id="KW-1003">Cell membrane</keyword>
<feature type="domain" description="Neurotransmitter-gated ion-channel ligand-binding" evidence="13">
    <location>
        <begin position="40"/>
        <end position="234"/>
    </location>
</feature>
<evidence type="ECO:0000259" key="14">
    <source>
        <dbReference type="Pfam" id="PF02932"/>
    </source>
</evidence>
<evidence type="ECO:0000259" key="13">
    <source>
        <dbReference type="Pfam" id="PF02931"/>
    </source>
</evidence>
<dbReference type="InterPro" id="IPR036719">
    <property type="entry name" value="Neuro-gated_channel_TM_sf"/>
</dbReference>
<keyword evidence="3 11" id="KW-0813">Transport</keyword>
<dbReference type="GO" id="GO:0004888">
    <property type="term" value="F:transmembrane signaling receptor activity"/>
    <property type="evidence" value="ECO:0007669"/>
    <property type="project" value="InterPro"/>
</dbReference>
<dbReference type="GO" id="GO:0005254">
    <property type="term" value="F:chloride channel activity"/>
    <property type="evidence" value="ECO:0007669"/>
    <property type="project" value="UniProtKB-ARBA"/>
</dbReference>
<name>A0AAW0WVG0_CHEQU</name>
<reference evidence="15 16" key="1">
    <citation type="journal article" date="2024" name="BMC Genomics">
        <title>Genome assembly of redclaw crayfish (Cherax quadricarinatus) provides insights into its immune adaptation and hypoxia tolerance.</title>
        <authorList>
            <person name="Liu Z."/>
            <person name="Zheng J."/>
            <person name="Li H."/>
            <person name="Fang K."/>
            <person name="Wang S."/>
            <person name="He J."/>
            <person name="Zhou D."/>
            <person name="Weng S."/>
            <person name="Chi M."/>
            <person name="Gu Z."/>
            <person name="He J."/>
            <person name="Li F."/>
            <person name="Wang M."/>
        </authorList>
    </citation>
    <scope>NUCLEOTIDE SEQUENCE [LARGE SCALE GENOMIC DNA]</scope>
    <source>
        <strain evidence="15">ZL_2023a</strain>
    </source>
</reference>
<feature type="region of interest" description="Disordered" evidence="12">
    <location>
        <begin position="330"/>
        <end position="349"/>
    </location>
</feature>
<feature type="transmembrane region" description="Helical" evidence="11">
    <location>
        <begin position="269"/>
        <end position="287"/>
    </location>
</feature>
<comment type="similarity">
    <text evidence="11">Belongs to the ligand-gated ion channel (TC 1.A.9) family.</text>
</comment>
<gene>
    <name evidence="15" type="ORF">OTU49_007129</name>
</gene>
<evidence type="ECO:0000256" key="8">
    <source>
        <dbReference type="ARBA" id="ARBA00023065"/>
    </source>
</evidence>
<evidence type="ECO:0000313" key="15">
    <source>
        <dbReference type="EMBL" id="KAK8731994.1"/>
    </source>
</evidence>
<evidence type="ECO:0000256" key="3">
    <source>
        <dbReference type="ARBA" id="ARBA00022448"/>
    </source>
</evidence>
<evidence type="ECO:0000256" key="2">
    <source>
        <dbReference type="ARBA" id="ARBA00004236"/>
    </source>
</evidence>
<dbReference type="GO" id="GO:0005230">
    <property type="term" value="F:extracellular ligand-gated monoatomic ion channel activity"/>
    <property type="evidence" value="ECO:0007669"/>
    <property type="project" value="InterPro"/>
</dbReference>
<evidence type="ECO:0000256" key="4">
    <source>
        <dbReference type="ARBA" id="ARBA00022475"/>
    </source>
</evidence>
<evidence type="ECO:0000313" key="16">
    <source>
        <dbReference type="Proteomes" id="UP001445076"/>
    </source>
</evidence>
<keyword evidence="9 11" id="KW-0472">Membrane</keyword>
<feature type="domain" description="Neurotransmitter-gated ion-channel transmembrane" evidence="14">
    <location>
        <begin position="244"/>
        <end position="335"/>
    </location>
</feature>
<dbReference type="Pfam" id="PF02931">
    <property type="entry name" value="Neur_chan_LBD"/>
    <property type="match status" value="1"/>
</dbReference>
<evidence type="ECO:0000256" key="11">
    <source>
        <dbReference type="RuleBase" id="RU000687"/>
    </source>
</evidence>
<dbReference type="PANTHER" id="PTHR18945">
    <property type="entry name" value="NEUROTRANSMITTER GATED ION CHANNEL"/>
    <property type="match status" value="1"/>
</dbReference>
<dbReference type="SUPFAM" id="SSF63712">
    <property type="entry name" value="Nicotinic receptor ligand binding domain-like"/>
    <property type="match status" value="1"/>
</dbReference>
<evidence type="ECO:0000256" key="7">
    <source>
        <dbReference type="ARBA" id="ARBA00022989"/>
    </source>
</evidence>
<comment type="subcellular location">
    <subcellularLocation>
        <location evidence="2">Cell membrane</location>
    </subcellularLocation>
    <subcellularLocation>
        <location evidence="1">Membrane</location>
        <topology evidence="1">Multi-pass membrane protein</topology>
    </subcellularLocation>
</comment>
<dbReference type="Gene3D" id="1.20.58.390">
    <property type="entry name" value="Neurotransmitter-gated ion-channel transmembrane domain"/>
    <property type="match status" value="1"/>
</dbReference>
<dbReference type="PRINTS" id="PR00252">
    <property type="entry name" value="NRIONCHANNEL"/>
</dbReference>
<dbReference type="Proteomes" id="UP001445076">
    <property type="component" value="Unassembled WGS sequence"/>
</dbReference>
<dbReference type="GO" id="GO:0005886">
    <property type="term" value="C:plasma membrane"/>
    <property type="evidence" value="ECO:0007669"/>
    <property type="project" value="UniProtKB-SubCell"/>
</dbReference>
<feature type="transmembrane region" description="Helical" evidence="11">
    <location>
        <begin position="299"/>
        <end position="322"/>
    </location>
</feature>
<feature type="transmembrane region" description="Helical" evidence="11">
    <location>
        <begin position="243"/>
        <end position="262"/>
    </location>
</feature>
<dbReference type="InterPro" id="IPR018000">
    <property type="entry name" value="Neurotransmitter_ion_chnl_CS"/>
</dbReference>
<evidence type="ECO:0000256" key="6">
    <source>
        <dbReference type="ARBA" id="ARBA00022729"/>
    </source>
</evidence>
<comment type="caution">
    <text evidence="15">The sequence shown here is derived from an EMBL/GenBank/DDBJ whole genome shotgun (WGS) entry which is preliminary data.</text>
</comment>
<dbReference type="GO" id="GO:0099095">
    <property type="term" value="F:ligand-gated monoatomic anion channel activity"/>
    <property type="evidence" value="ECO:0007669"/>
    <property type="project" value="UniProtKB-ARBA"/>
</dbReference>
<dbReference type="InterPro" id="IPR038050">
    <property type="entry name" value="Neuro_actylchol_rec"/>
</dbReference>
<keyword evidence="7 11" id="KW-1133">Transmembrane helix</keyword>
<proteinExistence type="inferred from homology"/>